<dbReference type="CDD" id="cd05403">
    <property type="entry name" value="NT_KNTase_like"/>
    <property type="match status" value="1"/>
</dbReference>
<proteinExistence type="predicted"/>
<dbReference type="Pfam" id="PF13427">
    <property type="entry name" value="AadA_C"/>
    <property type="match status" value="1"/>
</dbReference>
<dbReference type="InterPro" id="IPR002934">
    <property type="entry name" value="Polymerase_NTP_transf_dom"/>
</dbReference>
<feature type="domain" description="Adenylyltransferase AadA C-terminal" evidence="3">
    <location>
        <begin position="180"/>
        <end position="255"/>
    </location>
</feature>
<dbReference type="EMBL" id="JAQAGZ010000003">
    <property type="protein sequence ID" value="MCZ8511878.1"/>
    <property type="molecule type" value="Genomic_DNA"/>
</dbReference>
<keyword evidence="1" id="KW-0808">Transferase</keyword>
<dbReference type="Proteomes" id="UP001527882">
    <property type="component" value="Unassembled WGS sequence"/>
</dbReference>
<dbReference type="InterPro" id="IPR043519">
    <property type="entry name" value="NT_sf"/>
</dbReference>
<organism evidence="4 5">
    <name type="scientific">Paenibacillus gyeongsangnamensis</name>
    <dbReference type="NCBI Taxonomy" id="3388067"/>
    <lineage>
        <taxon>Bacteria</taxon>
        <taxon>Bacillati</taxon>
        <taxon>Bacillota</taxon>
        <taxon>Bacilli</taxon>
        <taxon>Bacillales</taxon>
        <taxon>Paenibacillaceae</taxon>
        <taxon>Paenibacillus</taxon>
    </lineage>
</organism>
<evidence type="ECO:0000259" key="3">
    <source>
        <dbReference type="Pfam" id="PF13427"/>
    </source>
</evidence>
<dbReference type="Gene3D" id="3.30.460.10">
    <property type="entry name" value="Beta Polymerase, domain 2"/>
    <property type="match status" value="1"/>
</dbReference>
<comment type="caution">
    <text evidence="4">The sequence shown here is derived from an EMBL/GenBank/DDBJ whole genome shotgun (WGS) entry which is preliminary data.</text>
</comment>
<name>A0ABT4Q4U1_9BACL</name>
<evidence type="ECO:0000256" key="1">
    <source>
        <dbReference type="ARBA" id="ARBA00022679"/>
    </source>
</evidence>
<reference evidence="4 5" key="1">
    <citation type="submission" date="2022-12" db="EMBL/GenBank/DDBJ databases">
        <title>Draft genome sequence of Paenibacillus sp. dW9.</title>
        <authorList>
            <person name="Choi E.-W."/>
            <person name="Kim D.-U."/>
        </authorList>
    </citation>
    <scope>NUCLEOTIDE SEQUENCE [LARGE SCALE GENOMIC DNA]</scope>
    <source>
        <strain evidence="5">dW9</strain>
    </source>
</reference>
<sequence length="270" mass="30790">MLPDKVEQTMSRLCAGLQSVLPDNLDSVYVYGSVALGAYIEGSSDIDFIAVLRRRITDSEYRAIAAAHHELEQTMPGTDIMGAYIRREDLGKPAHTMRPFPTYFSNRLHLDGTGADLNPVTWWILRRHGICVYGSNTPMTYSATAEELTEYTLYNMNTYWAGWIGRLEQQLVNSEHNPAPEAVNEAVEWCVLGMLRQWYTLREHDVTSKIGAGEYGLERLPGRWHGLISEAIAIKRREPVRQDSAGPERLRELVELLRYLHQESNGEYHH</sequence>
<gene>
    <name evidence="4" type="ORF">O9H85_05465</name>
</gene>
<feature type="domain" description="Polymerase nucleotidyl transferase" evidence="2">
    <location>
        <begin position="26"/>
        <end position="60"/>
    </location>
</feature>
<dbReference type="SUPFAM" id="SSF81301">
    <property type="entry name" value="Nucleotidyltransferase"/>
    <property type="match status" value="1"/>
</dbReference>
<evidence type="ECO:0000313" key="5">
    <source>
        <dbReference type="Proteomes" id="UP001527882"/>
    </source>
</evidence>
<dbReference type="RefSeq" id="WP_269880276.1">
    <property type="nucleotide sequence ID" value="NZ_JAQAGZ010000003.1"/>
</dbReference>
<dbReference type="InterPro" id="IPR025184">
    <property type="entry name" value="AadA_C"/>
</dbReference>
<keyword evidence="5" id="KW-1185">Reference proteome</keyword>
<dbReference type="Pfam" id="PF01909">
    <property type="entry name" value="NTP_transf_2"/>
    <property type="match status" value="1"/>
</dbReference>
<evidence type="ECO:0000313" key="4">
    <source>
        <dbReference type="EMBL" id="MCZ8511878.1"/>
    </source>
</evidence>
<accession>A0ABT4Q4U1</accession>
<protein>
    <submittedName>
        <fullName evidence="4">DUF4111 domain-containing protein</fullName>
    </submittedName>
</protein>
<evidence type="ECO:0000259" key="2">
    <source>
        <dbReference type="Pfam" id="PF01909"/>
    </source>
</evidence>